<evidence type="ECO:0000256" key="9">
    <source>
        <dbReference type="HAMAP-Rule" id="MF_00090"/>
    </source>
</evidence>
<keyword evidence="6 9" id="KW-0949">S-adenosyl-L-methionine</keyword>
<keyword evidence="4 9" id="KW-0489">Methyltransferase</keyword>
<dbReference type="HAMAP" id="MF_00090">
    <property type="entry name" value="PIMT"/>
    <property type="match status" value="1"/>
</dbReference>
<dbReference type="RefSeq" id="WP_092537923.1">
    <property type="nucleotide sequence ID" value="NZ_FNKQ01000003.1"/>
</dbReference>
<evidence type="ECO:0000256" key="7">
    <source>
        <dbReference type="ARBA" id="ARBA00025330"/>
    </source>
</evidence>
<reference evidence="11" key="2">
    <citation type="submission" date="2016-10" db="EMBL/GenBank/DDBJ databases">
        <authorList>
            <person name="de Groot N.N."/>
        </authorList>
    </citation>
    <scope>NUCLEOTIDE SEQUENCE [LARGE SCALE GENOMIC DNA]</scope>
    <source>
        <strain evidence="11">CGMCC 1.12397</strain>
    </source>
</reference>
<comment type="function">
    <text evidence="7 9">Catalyzes the methyl esterification of L-isoaspartyl residues in peptides and proteins that result from spontaneous decomposition of normal L-aspartyl and L-asparaginyl residues. It plays a role in the repair and/or degradation of damaged proteins.</text>
</comment>
<dbReference type="PANTHER" id="PTHR11579">
    <property type="entry name" value="PROTEIN-L-ISOASPARTATE O-METHYLTRANSFERASE"/>
    <property type="match status" value="1"/>
</dbReference>
<accession>A0A1H1DSR2</accession>
<evidence type="ECO:0000313" key="10">
    <source>
        <dbReference type="EMBL" id="RDI71456.1"/>
    </source>
</evidence>
<gene>
    <name evidence="9" type="primary">pcm</name>
    <name evidence="10" type="ORF">DWB78_06820</name>
    <name evidence="11" type="ORF">SAMN05216278_2564</name>
</gene>
<dbReference type="Proteomes" id="UP000199289">
    <property type="component" value="Unassembled WGS sequence"/>
</dbReference>
<dbReference type="InterPro" id="IPR000682">
    <property type="entry name" value="PCMT"/>
</dbReference>
<dbReference type="SUPFAM" id="SSF53335">
    <property type="entry name" value="S-adenosyl-L-methionine-dependent methyltransferases"/>
    <property type="match status" value="1"/>
</dbReference>
<dbReference type="EC" id="2.1.1.77" evidence="9"/>
<dbReference type="FunFam" id="3.40.50.150:FF:000010">
    <property type="entry name" value="Protein-L-isoaspartate O-methyltransferase"/>
    <property type="match status" value="1"/>
</dbReference>
<proteinExistence type="inferred from homology"/>
<evidence type="ECO:0000313" key="13">
    <source>
        <dbReference type="Proteomes" id="UP000255421"/>
    </source>
</evidence>
<feature type="active site" evidence="9">
    <location>
        <position position="63"/>
    </location>
</feature>
<dbReference type="EMBL" id="QQST01000001">
    <property type="protein sequence ID" value="RDI71456.1"/>
    <property type="molecule type" value="Genomic_DNA"/>
</dbReference>
<evidence type="ECO:0000256" key="5">
    <source>
        <dbReference type="ARBA" id="ARBA00022679"/>
    </source>
</evidence>
<evidence type="ECO:0000313" key="12">
    <source>
        <dbReference type="Proteomes" id="UP000199289"/>
    </source>
</evidence>
<dbReference type="GO" id="GO:0030091">
    <property type="term" value="P:protein repair"/>
    <property type="evidence" value="ECO:0007669"/>
    <property type="project" value="UniProtKB-UniRule"/>
</dbReference>
<reference evidence="12" key="1">
    <citation type="submission" date="2016-10" db="EMBL/GenBank/DDBJ databases">
        <authorList>
            <person name="Varghese N."/>
            <person name="Submissions S."/>
        </authorList>
    </citation>
    <scope>NUCLEOTIDE SEQUENCE [LARGE SCALE GENOMIC DNA]</scope>
    <source>
        <strain evidence="12">CGMCC 1.12397</strain>
    </source>
</reference>
<evidence type="ECO:0000256" key="3">
    <source>
        <dbReference type="ARBA" id="ARBA00022490"/>
    </source>
</evidence>
<evidence type="ECO:0000313" key="11">
    <source>
        <dbReference type="EMBL" id="SDQ79535.1"/>
    </source>
</evidence>
<organism evidence="11 12">
    <name type="scientific">Halopelagius longus</name>
    <dbReference type="NCBI Taxonomy" id="1236180"/>
    <lineage>
        <taxon>Archaea</taxon>
        <taxon>Methanobacteriati</taxon>
        <taxon>Methanobacteriota</taxon>
        <taxon>Stenosarchaea group</taxon>
        <taxon>Halobacteria</taxon>
        <taxon>Halobacteriales</taxon>
        <taxon>Haloferacaceae</taxon>
    </lineage>
</organism>
<name>A0A1H1DSR2_9EURY</name>
<sequence length="212" mass="23261">MTDDRTDERRQLVERLERRGHVENPRTLDALRSVPRHEFVPDGSRRSAYADRPLSIGQGQTISAPHMVGVMADLLDPDPTDRVLEIGTGCGYHAAVTAELVPEGRVYSVEYEPELAERARETLESLGYDNVSVRTGDGHDGWPEHAPYDGAYLTCAPPEVPPAVREQVEPGGVVVAPVGRGRQRLVTVEKREDGTVERSEHGGVRFVTMSGG</sequence>
<dbReference type="CDD" id="cd02440">
    <property type="entry name" value="AdoMet_MTases"/>
    <property type="match status" value="1"/>
</dbReference>
<keyword evidence="3 9" id="KW-0963">Cytoplasm</keyword>
<dbReference type="PANTHER" id="PTHR11579:SF0">
    <property type="entry name" value="PROTEIN-L-ISOASPARTATE(D-ASPARTATE) O-METHYLTRANSFERASE"/>
    <property type="match status" value="1"/>
</dbReference>
<evidence type="ECO:0000256" key="6">
    <source>
        <dbReference type="ARBA" id="ARBA00022691"/>
    </source>
</evidence>
<dbReference type="InterPro" id="IPR029063">
    <property type="entry name" value="SAM-dependent_MTases_sf"/>
</dbReference>
<protein>
    <recommendedName>
        <fullName evidence="9">Protein-L-isoaspartate O-methyltransferase</fullName>
        <ecNumber evidence="9">2.1.1.77</ecNumber>
    </recommendedName>
    <alternativeName>
        <fullName evidence="9">L-isoaspartyl protein carboxyl methyltransferase</fullName>
    </alternativeName>
    <alternativeName>
        <fullName evidence="9">Protein L-isoaspartyl methyltransferase</fullName>
    </alternativeName>
    <alternativeName>
        <fullName evidence="9">Protein-beta-aspartate methyltransferase</fullName>
        <shortName evidence="9">PIMT</shortName>
    </alternativeName>
</protein>
<dbReference type="AlphaFoldDB" id="A0A1H1DSR2"/>
<evidence type="ECO:0000256" key="8">
    <source>
        <dbReference type="ARBA" id="ARBA00029295"/>
    </source>
</evidence>
<dbReference type="NCBIfam" id="NF001453">
    <property type="entry name" value="PRK00312.1"/>
    <property type="match status" value="1"/>
</dbReference>
<dbReference type="Pfam" id="PF01135">
    <property type="entry name" value="PCMT"/>
    <property type="match status" value="1"/>
</dbReference>
<dbReference type="NCBIfam" id="TIGR00080">
    <property type="entry name" value="pimt"/>
    <property type="match status" value="1"/>
</dbReference>
<dbReference type="GO" id="GO:0032259">
    <property type="term" value="P:methylation"/>
    <property type="evidence" value="ECO:0007669"/>
    <property type="project" value="UniProtKB-KW"/>
</dbReference>
<reference evidence="10 13" key="3">
    <citation type="submission" date="2018-07" db="EMBL/GenBank/DDBJ databases">
        <title>Genome sequence of extremly halophilic archaeon Halopelagius longus strain BC12-B1.</title>
        <authorList>
            <person name="Zhang X."/>
        </authorList>
    </citation>
    <scope>NUCLEOTIDE SEQUENCE [LARGE SCALE GENOMIC DNA]</scope>
    <source>
        <strain evidence="10 13">BC12-B1</strain>
    </source>
</reference>
<evidence type="ECO:0000256" key="4">
    <source>
        <dbReference type="ARBA" id="ARBA00022603"/>
    </source>
</evidence>
<evidence type="ECO:0000256" key="2">
    <source>
        <dbReference type="ARBA" id="ARBA00005369"/>
    </source>
</evidence>
<keyword evidence="5 9" id="KW-0808">Transferase</keyword>
<dbReference type="GO" id="GO:0004719">
    <property type="term" value="F:protein-L-isoaspartate (D-aspartate) O-methyltransferase activity"/>
    <property type="evidence" value="ECO:0007669"/>
    <property type="project" value="UniProtKB-UniRule"/>
</dbReference>
<comment type="subcellular location">
    <subcellularLocation>
        <location evidence="1 9">Cytoplasm</location>
    </subcellularLocation>
</comment>
<comment type="catalytic activity">
    <reaction evidence="8 9">
        <text>[protein]-L-isoaspartate + S-adenosyl-L-methionine = [protein]-L-isoaspartate alpha-methyl ester + S-adenosyl-L-homocysteine</text>
        <dbReference type="Rhea" id="RHEA:12705"/>
        <dbReference type="Rhea" id="RHEA-COMP:12143"/>
        <dbReference type="Rhea" id="RHEA-COMP:12144"/>
        <dbReference type="ChEBI" id="CHEBI:57856"/>
        <dbReference type="ChEBI" id="CHEBI:59789"/>
        <dbReference type="ChEBI" id="CHEBI:90596"/>
        <dbReference type="ChEBI" id="CHEBI:90598"/>
        <dbReference type="EC" id="2.1.1.77"/>
    </reaction>
</comment>
<dbReference type="Gene3D" id="3.40.50.150">
    <property type="entry name" value="Vaccinia Virus protein VP39"/>
    <property type="match status" value="1"/>
</dbReference>
<keyword evidence="13" id="KW-1185">Reference proteome</keyword>
<comment type="similarity">
    <text evidence="2 9">Belongs to the methyltransferase superfamily. L-isoaspartyl/D-aspartyl protein methyltransferase family.</text>
</comment>
<evidence type="ECO:0000256" key="1">
    <source>
        <dbReference type="ARBA" id="ARBA00004496"/>
    </source>
</evidence>
<dbReference type="OrthoDB" id="33618at2157"/>
<dbReference type="EMBL" id="FNKQ01000003">
    <property type="protein sequence ID" value="SDQ79535.1"/>
    <property type="molecule type" value="Genomic_DNA"/>
</dbReference>
<dbReference type="Proteomes" id="UP000255421">
    <property type="component" value="Unassembled WGS sequence"/>
</dbReference>
<dbReference type="GO" id="GO:0005737">
    <property type="term" value="C:cytoplasm"/>
    <property type="evidence" value="ECO:0007669"/>
    <property type="project" value="UniProtKB-SubCell"/>
</dbReference>